<organism evidence="2 3">
    <name type="scientific">Nesidiocoris tenuis</name>
    <dbReference type="NCBI Taxonomy" id="355587"/>
    <lineage>
        <taxon>Eukaryota</taxon>
        <taxon>Metazoa</taxon>
        <taxon>Ecdysozoa</taxon>
        <taxon>Arthropoda</taxon>
        <taxon>Hexapoda</taxon>
        <taxon>Insecta</taxon>
        <taxon>Pterygota</taxon>
        <taxon>Neoptera</taxon>
        <taxon>Paraneoptera</taxon>
        <taxon>Hemiptera</taxon>
        <taxon>Heteroptera</taxon>
        <taxon>Panheteroptera</taxon>
        <taxon>Cimicomorpha</taxon>
        <taxon>Miridae</taxon>
        <taxon>Dicyphina</taxon>
        <taxon>Nesidiocoris</taxon>
    </lineage>
</organism>
<evidence type="ECO:0000256" key="1">
    <source>
        <dbReference type="SAM" id="MobiDB-lite"/>
    </source>
</evidence>
<feature type="compositionally biased region" description="Pro residues" evidence="1">
    <location>
        <begin position="72"/>
        <end position="85"/>
    </location>
</feature>
<feature type="compositionally biased region" description="Basic and acidic residues" evidence="1">
    <location>
        <begin position="10"/>
        <end position="41"/>
    </location>
</feature>
<dbReference type="OrthoDB" id="6626820at2759"/>
<sequence length="738" mass="83227">MADANNYRNQAERPPRGGEGLRPRDTRSEKRLREFLSKKNDGPVGRWADEFNPDDIHLSRSAPRPRNRKSRQPPPRGRAEVPPPQDFRARQETPPTDEPLYDMAGCTASFPLTERFCQNVDCGGFVPLLRQTYESVKEIDTRLERQLPFSSFQHHCTVYLNAVLMDRIKEQGGRPLGDAEFAQDALTTEGTEYIVPEAVQEYVKNIGKFVTPTGEDVYLNVPDIAIPHISDDNHEAGFFGPCDDATHNVYECYVSPAVTARCVLATRDNEADWQPLPPDLAPEDGIPTRNLLGYDTLQDLTAEGRSRLHGIFFPDGNTVEARLRYSHELAARVNTYFRSINDKFKTSSIPRRTPTRTGIVNTVFIETQNDYREGQDSSPLSLASVNLFSYIPFAAQTANHAYICVYHRRRERRARGLCYVRQNGTALPGWNATINANFNMVGAFGPTTFADFPASFSNAQQRRKLIQLSTFSDCTRFSTTCVLHQRPGTSPRRRFLIRSWTIVPMSPRLDNEAKHRKQDMAQISTGIGRMEKAIEKARNDLKKEAVGFSRRNAAREDTTSDGAISTEEWSEVLSKKKRRAPRTFAQMVKSEIKRNVSNDRASTILVSNPNLSPQSTRREVMKAIDPAAQGIKIRAMRTKGKEGVVLATASQEDNVKIQSNVQLRNAGFTVQESMGDNPRLRVHGVQAELAPEEFVRAAFAQNFQGNWTESMFRASFKPLFKTGKRDLDTVIWVVETSS</sequence>
<accession>A0A6H5G3L9</accession>
<protein>
    <submittedName>
        <fullName evidence="2">Uncharacterized protein</fullName>
    </submittedName>
</protein>
<evidence type="ECO:0000313" key="3">
    <source>
        <dbReference type="Proteomes" id="UP000479000"/>
    </source>
</evidence>
<keyword evidence="3" id="KW-1185">Reference proteome</keyword>
<dbReference type="AlphaFoldDB" id="A0A6H5G3L9"/>
<evidence type="ECO:0000313" key="2">
    <source>
        <dbReference type="EMBL" id="CAA9997100.1"/>
    </source>
</evidence>
<dbReference type="Proteomes" id="UP000479000">
    <property type="component" value="Unassembled WGS sequence"/>
</dbReference>
<proteinExistence type="predicted"/>
<name>A0A6H5G3L9_9HEMI</name>
<gene>
    <name evidence="2" type="ORF">NTEN_LOCUS3445</name>
</gene>
<reference evidence="2 3" key="1">
    <citation type="submission" date="2020-02" db="EMBL/GenBank/DDBJ databases">
        <authorList>
            <person name="Ferguson B K."/>
        </authorList>
    </citation>
    <scope>NUCLEOTIDE SEQUENCE [LARGE SCALE GENOMIC DNA]</scope>
</reference>
<feature type="region of interest" description="Disordered" evidence="1">
    <location>
        <begin position="1"/>
        <end position="102"/>
    </location>
</feature>
<dbReference type="EMBL" id="CADCXU010005396">
    <property type="protein sequence ID" value="CAA9997100.1"/>
    <property type="molecule type" value="Genomic_DNA"/>
</dbReference>